<evidence type="ECO:0000313" key="5">
    <source>
        <dbReference type="Proteomes" id="UP000632774"/>
    </source>
</evidence>
<name>A0ABR9XHZ1_9SPHI</name>
<dbReference type="EMBL" id="JADFFM010000001">
    <property type="protein sequence ID" value="MBE9666628.1"/>
    <property type="molecule type" value="Genomic_DNA"/>
</dbReference>
<dbReference type="Pfam" id="PF20434">
    <property type="entry name" value="BD-FAE"/>
    <property type="match status" value="1"/>
</dbReference>
<keyword evidence="5" id="KW-1185">Reference proteome</keyword>
<dbReference type="GO" id="GO:0016787">
    <property type="term" value="F:hydrolase activity"/>
    <property type="evidence" value="ECO:0007669"/>
    <property type="project" value="UniProtKB-KW"/>
</dbReference>
<gene>
    <name evidence="4" type="ORF">IRJ18_09670</name>
</gene>
<sequence length="309" mass="33961">MNISLCLFLLFSGVAAFAQDFIPIWPKNHIPNSKHLKLKDSIANERIYRVMLPGMYAYFPGKQENKGAAVVICPGGGYERLAYIISGTQLAKWFNTMGVNAFVLNYRLPNSPDLVQRELGPLQDVQRAIKYIRANAKQWGIDTAKIGIMGSSAGGHLAALSGTFNNDVAMIKDSLDNVSYKPNFMILVSPVIDMSTSIAHATSRKNYLGPDAPEELAKKFSPQLLVTPTTPPCFIADAVNDPTVNPMNSLLFYQALLQNKVSASFHAFPQGKHAIAVRNNPGSTALWTSLCEAWLNEMGFIKDIVPEKK</sequence>
<dbReference type="InterPro" id="IPR049492">
    <property type="entry name" value="BD-FAE-like_dom"/>
</dbReference>
<dbReference type="PANTHER" id="PTHR48081">
    <property type="entry name" value="AB HYDROLASE SUPERFAMILY PROTEIN C4A8.06C"/>
    <property type="match status" value="1"/>
</dbReference>
<evidence type="ECO:0000256" key="2">
    <source>
        <dbReference type="SAM" id="SignalP"/>
    </source>
</evidence>
<accession>A0ABR9XHZ1</accession>
<keyword evidence="2" id="KW-0732">Signal</keyword>
<evidence type="ECO:0000259" key="3">
    <source>
        <dbReference type="Pfam" id="PF20434"/>
    </source>
</evidence>
<reference evidence="4 5" key="1">
    <citation type="submission" date="2020-10" db="EMBL/GenBank/DDBJ databases">
        <title>Mucilaginibacter mali sp. nov., isolated from rhizosphere soil of apple orchard.</title>
        <authorList>
            <person name="Lee J.-S."/>
            <person name="Kim H.S."/>
            <person name="Kim J.-S."/>
        </authorList>
    </citation>
    <scope>NUCLEOTIDE SEQUENCE [LARGE SCALE GENOMIC DNA]</scope>
    <source>
        <strain evidence="4 5">KCTC 23157</strain>
    </source>
</reference>
<dbReference type="InterPro" id="IPR029058">
    <property type="entry name" value="AB_hydrolase_fold"/>
</dbReference>
<evidence type="ECO:0000313" key="4">
    <source>
        <dbReference type="EMBL" id="MBE9666628.1"/>
    </source>
</evidence>
<dbReference type="Proteomes" id="UP000632774">
    <property type="component" value="Unassembled WGS sequence"/>
</dbReference>
<keyword evidence="1 4" id="KW-0378">Hydrolase</keyword>
<feature type="signal peptide" evidence="2">
    <location>
        <begin position="1"/>
        <end position="18"/>
    </location>
</feature>
<proteinExistence type="predicted"/>
<comment type="caution">
    <text evidence="4">The sequence shown here is derived from an EMBL/GenBank/DDBJ whole genome shotgun (WGS) entry which is preliminary data.</text>
</comment>
<dbReference type="Gene3D" id="3.40.50.1820">
    <property type="entry name" value="alpha/beta hydrolase"/>
    <property type="match status" value="1"/>
</dbReference>
<evidence type="ECO:0000256" key="1">
    <source>
        <dbReference type="ARBA" id="ARBA00022801"/>
    </source>
</evidence>
<dbReference type="InterPro" id="IPR050300">
    <property type="entry name" value="GDXG_lipolytic_enzyme"/>
</dbReference>
<organism evidence="4 5">
    <name type="scientific">Mucilaginibacter boryungensis</name>
    <dbReference type="NCBI Taxonomy" id="768480"/>
    <lineage>
        <taxon>Bacteria</taxon>
        <taxon>Pseudomonadati</taxon>
        <taxon>Bacteroidota</taxon>
        <taxon>Sphingobacteriia</taxon>
        <taxon>Sphingobacteriales</taxon>
        <taxon>Sphingobacteriaceae</taxon>
        <taxon>Mucilaginibacter</taxon>
    </lineage>
</organism>
<dbReference type="PANTHER" id="PTHR48081:SF6">
    <property type="entry name" value="PEPTIDASE S9 PROLYL OLIGOPEPTIDASE CATALYTIC DOMAIN-CONTAINING PROTEIN"/>
    <property type="match status" value="1"/>
</dbReference>
<feature type="chain" id="PRO_5047446193" evidence="2">
    <location>
        <begin position="19"/>
        <end position="309"/>
    </location>
</feature>
<dbReference type="SUPFAM" id="SSF53474">
    <property type="entry name" value="alpha/beta-Hydrolases"/>
    <property type="match status" value="1"/>
</dbReference>
<protein>
    <submittedName>
        <fullName evidence="4">Alpha/beta hydrolase</fullName>
    </submittedName>
</protein>
<feature type="domain" description="BD-FAE-like" evidence="3">
    <location>
        <begin position="58"/>
        <end position="256"/>
    </location>
</feature>